<evidence type="ECO:0000313" key="2">
    <source>
        <dbReference type="Proteomes" id="UP000504608"/>
    </source>
</evidence>
<dbReference type="OrthoDB" id="1932225at2759"/>
<proteinExistence type="predicted"/>
<dbReference type="AlphaFoldDB" id="A0A6J1KGL6"/>
<dbReference type="KEGG" id="cmax:111495590"/>
<dbReference type="RefSeq" id="XP_023001462.1">
    <property type="nucleotide sequence ID" value="XM_023145694.1"/>
</dbReference>
<dbReference type="RefSeq" id="XP_023001464.1">
    <property type="nucleotide sequence ID" value="XM_023145696.1"/>
</dbReference>
<dbReference type="GeneID" id="111495590"/>
<evidence type="ECO:0000313" key="4">
    <source>
        <dbReference type="RefSeq" id="XP_023001463.1"/>
    </source>
</evidence>
<dbReference type="RefSeq" id="XP_023001463.1">
    <property type="nucleotide sequence ID" value="XM_023145695.1"/>
</dbReference>
<name>A0A6J1KGL6_CUCMA</name>
<feature type="region of interest" description="Disordered" evidence="1">
    <location>
        <begin position="1"/>
        <end position="21"/>
    </location>
</feature>
<reference evidence="3 4" key="1">
    <citation type="submission" date="2025-04" db="UniProtKB">
        <authorList>
            <consortium name="RefSeq"/>
        </authorList>
    </citation>
    <scope>IDENTIFICATION</scope>
    <source>
        <tissue evidence="3 4">Young leaves</tissue>
    </source>
</reference>
<evidence type="ECO:0000313" key="5">
    <source>
        <dbReference type="RefSeq" id="XP_023001464.1"/>
    </source>
</evidence>
<organism evidence="2 3">
    <name type="scientific">Cucurbita maxima</name>
    <name type="common">Pumpkin</name>
    <name type="synonym">Winter squash</name>
    <dbReference type="NCBI Taxonomy" id="3661"/>
    <lineage>
        <taxon>Eukaryota</taxon>
        <taxon>Viridiplantae</taxon>
        <taxon>Streptophyta</taxon>
        <taxon>Embryophyta</taxon>
        <taxon>Tracheophyta</taxon>
        <taxon>Spermatophyta</taxon>
        <taxon>Magnoliopsida</taxon>
        <taxon>eudicotyledons</taxon>
        <taxon>Gunneridae</taxon>
        <taxon>Pentapetalae</taxon>
        <taxon>rosids</taxon>
        <taxon>fabids</taxon>
        <taxon>Cucurbitales</taxon>
        <taxon>Cucurbitaceae</taxon>
        <taxon>Cucurbiteae</taxon>
        <taxon>Cucurbita</taxon>
    </lineage>
</organism>
<dbReference type="Proteomes" id="UP000504608">
    <property type="component" value="Unplaced"/>
</dbReference>
<feature type="region of interest" description="Disordered" evidence="1">
    <location>
        <begin position="34"/>
        <end position="119"/>
    </location>
</feature>
<feature type="compositionally biased region" description="Low complexity" evidence="1">
    <location>
        <begin position="86"/>
        <end position="113"/>
    </location>
</feature>
<protein>
    <submittedName>
        <fullName evidence="3 4">Uncharacterized protein LOC111495590</fullName>
    </submittedName>
</protein>
<gene>
    <name evidence="3 4 5" type="primary">LOC111495590</name>
</gene>
<evidence type="ECO:0000313" key="3">
    <source>
        <dbReference type="RefSeq" id="XP_023001462.1"/>
    </source>
</evidence>
<sequence length="239" mass="26035">MFMGEKMPPPPPPPPPSISLHSSFFSSLKQVEKRLKLDNPSQRDALRPPSPRRAPSLPVEISSSSSVEESLSTPMYLHLSQTNTASSLQESSEPPPEFLSNSSDLKSESNSPNLIDCGQNRPVDDIQRLVQLLGFGDSFEEKELGARSGCNGCEGCESGFYSKIVGLKGPKCGKEVERLNGWIQYFWTGGGEAERLEPLRLAYLLMGKAVFASNGGDNCLEGLEFPSTVEDFLLNDPPA</sequence>
<accession>A0A6J1KGL6</accession>
<feature type="compositionally biased region" description="Low complexity" evidence="1">
    <location>
        <begin position="53"/>
        <end position="72"/>
    </location>
</feature>
<keyword evidence="2" id="KW-1185">Reference proteome</keyword>
<feature type="compositionally biased region" description="Pro residues" evidence="1">
    <location>
        <begin position="7"/>
        <end position="17"/>
    </location>
</feature>
<evidence type="ECO:0000256" key="1">
    <source>
        <dbReference type="SAM" id="MobiDB-lite"/>
    </source>
</evidence>